<dbReference type="EMBL" id="RKMK01000101">
    <property type="protein sequence ID" value="RXG83696.1"/>
    <property type="molecule type" value="Genomic_DNA"/>
</dbReference>
<dbReference type="RefSeq" id="WP_128935459.1">
    <property type="nucleotide sequence ID" value="NZ_CP022221.1"/>
</dbReference>
<proteinExistence type="predicted"/>
<protein>
    <submittedName>
        <fullName evidence="2">DUF2905 domain-containing protein</fullName>
    </submittedName>
</protein>
<keyword evidence="1" id="KW-0472">Membrane</keyword>
<keyword evidence="1" id="KW-1133">Transmembrane helix</keyword>
<dbReference type="Proteomes" id="UP000290174">
    <property type="component" value="Unassembled WGS sequence"/>
</dbReference>
<evidence type="ECO:0000313" key="2">
    <source>
        <dbReference type="EMBL" id="RXG83696.1"/>
    </source>
</evidence>
<dbReference type="PANTHER" id="PTHR36443:SF1">
    <property type="entry name" value="BSR5223 PROTEIN"/>
    <property type="match status" value="1"/>
</dbReference>
<dbReference type="InterPro" id="IPR021320">
    <property type="entry name" value="DUF2905"/>
</dbReference>
<evidence type="ECO:0000313" key="3">
    <source>
        <dbReference type="Proteomes" id="UP000290174"/>
    </source>
</evidence>
<evidence type="ECO:0000256" key="1">
    <source>
        <dbReference type="SAM" id="Phobius"/>
    </source>
</evidence>
<sequence>MSRTLIIFGLVLVAAGLLWPVLGKFGLGRLPGDIYVERPNFAFYLPLTTSLVISVVLSVILWLANR</sequence>
<accession>A0A4Q0Q622</accession>
<feature type="transmembrane region" description="Helical" evidence="1">
    <location>
        <begin position="42"/>
        <end position="64"/>
    </location>
</feature>
<keyword evidence="1" id="KW-0812">Transmembrane</keyword>
<reference evidence="2 3" key="1">
    <citation type="submission" date="2018-11" db="EMBL/GenBank/DDBJ databases">
        <title>Bradyrhizobium sp. nov., isolated from effective nodules of peanut in China.</title>
        <authorList>
            <person name="Li Y."/>
        </authorList>
    </citation>
    <scope>NUCLEOTIDE SEQUENCE [LARGE SCALE GENOMIC DNA]</scope>
    <source>
        <strain evidence="2 3">CCBAU 51770</strain>
    </source>
</reference>
<dbReference type="AlphaFoldDB" id="A0A4Q0Q622"/>
<name>A0A4Q0Q622_9BRAD</name>
<comment type="caution">
    <text evidence="2">The sequence shown here is derived from an EMBL/GenBank/DDBJ whole genome shotgun (WGS) entry which is preliminary data.</text>
</comment>
<organism evidence="2 3">
    <name type="scientific">Bradyrhizobium zhanjiangense</name>
    <dbReference type="NCBI Taxonomy" id="1325107"/>
    <lineage>
        <taxon>Bacteria</taxon>
        <taxon>Pseudomonadati</taxon>
        <taxon>Pseudomonadota</taxon>
        <taxon>Alphaproteobacteria</taxon>
        <taxon>Hyphomicrobiales</taxon>
        <taxon>Nitrobacteraceae</taxon>
        <taxon>Bradyrhizobium</taxon>
    </lineage>
</organism>
<dbReference type="PANTHER" id="PTHR36443">
    <property type="entry name" value="BSR5223 PROTEIN"/>
    <property type="match status" value="1"/>
</dbReference>
<gene>
    <name evidence="2" type="ORF">EAS61_41305</name>
</gene>
<dbReference type="Pfam" id="PF11146">
    <property type="entry name" value="DUF2905"/>
    <property type="match status" value="1"/>
</dbReference>